<accession>A0A1I0SBR0</accession>
<organism evidence="3 4">
    <name type="scientific">Chitinophaga arvensicola</name>
    <dbReference type="NCBI Taxonomy" id="29529"/>
    <lineage>
        <taxon>Bacteria</taxon>
        <taxon>Pseudomonadati</taxon>
        <taxon>Bacteroidota</taxon>
        <taxon>Chitinophagia</taxon>
        <taxon>Chitinophagales</taxon>
        <taxon>Chitinophagaceae</taxon>
        <taxon>Chitinophaga</taxon>
    </lineage>
</organism>
<dbReference type="Pfam" id="PF02357">
    <property type="entry name" value="NusG"/>
    <property type="match status" value="1"/>
</dbReference>
<dbReference type="GO" id="GO:0006354">
    <property type="term" value="P:DNA-templated transcription elongation"/>
    <property type="evidence" value="ECO:0007669"/>
    <property type="project" value="InterPro"/>
</dbReference>
<evidence type="ECO:0000313" key="4">
    <source>
        <dbReference type="Proteomes" id="UP000199310"/>
    </source>
</evidence>
<sequence length="168" mass="19244">MFNEQPPVWYAVYTRPKCEKKVTDLFTRKKVEHYCPVQPLVRARKIIQEPLFPSYVFVHIPESRSWVVKETDHVINFVYWLGQPAIIPDHEIGLIRQFLRDYEEVSMEKFPLSAEGDKVVATGARIVQISSNRVKVALSSLGCSLVATIPSREITVISGHKAVNGHHY</sequence>
<dbReference type="RefSeq" id="WP_089901858.1">
    <property type="nucleotide sequence ID" value="NZ_FOJG01000002.1"/>
</dbReference>
<evidence type="ECO:0000313" key="3">
    <source>
        <dbReference type="EMBL" id="SEW54192.1"/>
    </source>
</evidence>
<dbReference type="EMBL" id="FOJG01000002">
    <property type="protein sequence ID" value="SEW54192.1"/>
    <property type="molecule type" value="Genomic_DNA"/>
</dbReference>
<evidence type="ECO:0000256" key="1">
    <source>
        <dbReference type="ARBA" id="ARBA00023163"/>
    </source>
</evidence>
<dbReference type="STRING" id="29529.SAMN04488122_5954"/>
<dbReference type="InterPro" id="IPR006645">
    <property type="entry name" value="NGN-like_dom"/>
</dbReference>
<feature type="domain" description="NusG-like N-terminal" evidence="2">
    <location>
        <begin position="6"/>
        <end position="99"/>
    </location>
</feature>
<dbReference type="SMART" id="SM00738">
    <property type="entry name" value="NGN"/>
    <property type="match status" value="1"/>
</dbReference>
<proteinExistence type="predicted"/>
<dbReference type="Gene3D" id="3.30.70.940">
    <property type="entry name" value="NusG, N-terminal domain"/>
    <property type="match status" value="1"/>
</dbReference>
<gene>
    <name evidence="3" type="ORF">SAMN04488122_5954</name>
</gene>
<dbReference type="CDD" id="cd09895">
    <property type="entry name" value="NGN_SP_UpxY"/>
    <property type="match status" value="1"/>
</dbReference>
<name>A0A1I0SBR0_9BACT</name>
<evidence type="ECO:0000259" key="2">
    <source>
        <dbReference type="SMART" id="SM00738"/>
    </source>
</evidence>
<dbReference type="InterPro" id="IPR036735">
    <property type="entry name" value="NGN_dom_sf"/>
</dbReference>
<dbReference type="Proteomes" id="UP000199310">
    <property type="component" value="Unassembled WGS sequence"/>
</dbReference>
<reference evidence="4" key="1">
    <citation type="submission" date="2016-10" db="EMBL/GenBank/DDBJ databases">
        <authorList>
            <person name="Varghese N."/>
            <person name="Submissions S."/>
        </authorList>
    </citation>
    <scope>NUCLEOTIDE SEQUENCE [LARGE SCALE GENOMIC DNA]</scope>
    <source>
        <strain evidence="4">DSM 3695</strain>
    </source>
</reference>
<keyword evidence="1" id="KW-0804">Transcription</keyword>
<protein>
    <submittedName>
        <fullName evidence="3">Transcription antitermination factor NusG</fullName>
    </submittedName>
</protein>
<keyword evidence="4" id="KW-1185">Reference proteome</keyword>
<dbReference type="AlphaFoldDB" id="A0A1I0SBR0"/>
<dbReference type="OrthoDB" id="9796143at2"/>
<dbReference type="SUPFAM" id="SSF82679">
    <property type="entry name" value="N-utilization substance G protein NusG, N-terminal domain"/>
    <property type="match status" value="1"/>
</dbReference>